<gene>
    <name evidence="1" type="ORF">CCMP2556_LOCUS11178</name>
</gene>
<name>A0ABP0JFZ4_9DINO</name>
<keyword evidence="2" id="KW-1185">Reference proteome</keyword>
<sequence length="107" mass="11242">MPLLLVPTPRVLSVLKHVACIADGTLFGSYSGGVAMWPLEARVPYDRCHLASLLLAARLSLKSVEARGVAGRVELPAAWRPPSTCAGTASHQWASSGQAAVYAGVME</sequence>
<evidence type="ECO:0000313" key="2">
    <source>
        <dbReference type="Proteomes" id="UP001642484"/>
    </source>
</evidence>
<organism evidence="1 2">
    <name type="scientific">Durusdinium trenchii</name>
    <dbReference type="NCBI Taxonomy" id="1381693"/>
    <lineage>
        <taxon>Eukaryota</taxon>
        <taxon>Sar</taxon>
        <taxon>Alveolata</taxon>
        <taxon>Dinophyceae</taxon>
        <taxon>Suessiales</taxon>
        <taxon>Symbiodiniaceae</taxon>
        <taxon>Durusdinium</taxon>
    </lineage>
</organism>
<comment type="caution">
    <text evidence="1">The sequence shown here is derived from an EMBL/GenBank/DDBJ whole genome shotgun (WGS) entry which is preliminary data.</text>
</comment>
<dbReference type="Proteomes" id="UP001642484">
    <property type="component" value="Unassembled WGS sequence"/>
</dbReference>
<dbReference type="EMBL" id="CAXAMN010005313">
    <property type="protein sequence ID" value="CAK9013221.1"/>
    <property type="molecule type" value="Genomic_DNA"/>
</dbReference>
<evidence type="ECO:0000313" key="1">
    <source>
        <dbReference type="EMBL" id="CAK9013221.1"/>
    </source>
</evidence>
<accession>A0ABP0JFZ4</accession>
<reference evidence="1 2" key="1">
    <citation type="submission" date="2024-02" db="EMBL/GenBank/DDBJ databases">
        <authorList>
            <person name="Chen Y."/>
            <person name="Shah S."/>
            <person name="Dougan E. K."/>
            <person name="Thang M."/>
            <person name="Chan C."/>
        </authorList>
    </citation>
    <scope>NUCLEOTIDE SEQUENCE [LARGE SCALE GENOMIC DNA]</scope>
</reference>
<proteinExistence type="predicted"/>
<protein>
    <submittedName>
        <fullName evidence="1">Uncharacterized protein</fullName>
    </submittedName>
</protein>